<dbReference type="InterPro" id="IPR050498">
    <property type="entry name" value="Ycf3"/>
</dbReference>
<dbReference type="PANTHER" id="PTHR44858">
    <property type="entry name" value="TETRATRICOPEPTIDE REPEAT PROTEIN 6"/>
    <property type="match status" value="1"/>
</dbReference>
<keyword evidence="2 3" id="KW-0802">TPR repeat</keyword>
<evidence type="ECO:0000256" key="3">
    <source>
        <dbReference type="PROSITE-ProRule" id="PRU00339"/>
    </source>
</evidence>
<evidence type="ECO:0000256" key="1">
    <source>
        <dbReference type="ARBA" id="ARBA00022737"/>
    </source>
</evidence>
<evidence type="ECO:0000256" key="2">
    <source>
        <dbReference type="ARBA" id="ARBA00022803"/>
    </source>
</evidence>
<gene>
    <name evidence="4" type="ORF">DPPLL_18200</name>
</gene>
<dbReference type="PROSITE" id="PS50005">
    <property type="entry name" value="TPR"/>
    <property type="match status" value="1"/>
</dbReference>
<feature type="repeat" description="TPR" evidence="3">
    <location>
        <begin position="445"/>
        <end position="478"/>
    </location>
</feature>
<dbReference type="EMBL" id="AP025516">
    <property type="protein sequence ID" value="BDD87455.1"/>
    <property type="molecule type" value="Genomic_DNA"/>
</dbReference>
<dbReference type="PANTHER" id="PTHR44858:SF1">
    <property type="entry name" value="UDP-N-ACETYLGLUCOSAMINE--PEPTIDE N-ACETYLGLUCOSAMINYLTRANSFERASE SPINDLY-RELATED"/>
    <property type="match status" value="1"/>
</dbReference>
<dbReference type="InterPro" id="IPR011990">
    <property type="entry name" value="TPR-like_helical_dom_sf"/>
</dbReference>
<evidence type="ECO:0000313" key="4">
    <source>
        <dbReference type="EMBL" id="BDD87455.1"/>
    </source>
</evidence>
<dbReference type="Pfam" id="PF13181">
    <property type="entry name" value="TPR_8"/>
    <property type="match status" value="1"/>
</dbReference>
<keyword evidence="1" id="KW-0677">Repeat</keyword>
<reference evidence="4 5" key="1">
    <citation type="submission" date="2022-01" db="EMBL/GenBank/DDBJ databases">
        <title>Desulfofustis limnae sp. nov., a novel mesophilic sulfate-reducing bacterium isolated from marsh soil.</title>
        <authorList>
            <person name="Watanabe M."/>
            <person name="Takahashi A."/>
            <person name="Kojima H."/>
            <person name="Fukui M."/>
        </authorList>
    </citation>
    <scope>NUCLEOTIDE SEQUENCE [LARGE SCALE GENOMIC DNA]</scope>
    <source>
        <strain evidence="4 5">PPLL</strain>
    </source>
</reference>
<sequence length="691" mass="77157">MRPIRFPSNPEIGSLTLNDCRIFSNRFSKSVLRFIPTAGSVRFFLTEDKGLDEGNDFATPDLVPVKTIEGNLQFPLAAENRHCLVVEVLGIDPLVVEKASREWLAETGTFICAELTRIKRDALDPITACYQAHHFLDAVALFAGSPSAHLVLVEASPMARYPHDRFAHLQAEAVLLKEHNRFHFPLFHLGLGVFAFLVDKQPRAFLKDFCLTLITLLKRNGCRRVHCGCRSLGGGRSDDAIGLSDPKRAIDEAWQALERACGRGPFAFCDYETLANSEQPLFRPVCPRITAWLRHRCRGLASFALVCLRPGGRWTDERKRLLDESLGRYQSLVMDGDQVVILPERGGDEAYHWARQIIKEVVNASGECSLSAGISCYPDQGASIAVLLKNTLKALLHASFLEPNSVVVLDALSLNISGDAYFAEGDWFAAVKEYRQGLLWAEHDTNLLNSLGVTYTMLNRTSAAVESFRRVLAVDPDNFVACYNCGLGMQATGQFAEAVALFSRALEVYDENDADEKSVYGDLCYQYGVSLFKTGDHQRCVMALTRWYEEHKPSPAAGACCRYIGSSHYHLGHLTEAGHWLQRALTYDETDAESLSLLGAVYLKQGEGDDIALRLLEKAVEMTENKEVGLVLRWAQGLQACGHLEQALLQFRRCGAQKQTRSEVWQGLRDIYRQQGKDRLADRYQKKIAKA</sequence>
<evidence type="ECO:0000313" key="5">
    <source>
        <dbReference type="Proteomes" id="UP000830055"/>
    </source>
</evidence>
<proteinExistence type="predicted"/>
<dbReference type="Proteomes" id="UP000830055">
    <property type="component" value="Chromosome"/>
</dbReference>
<organism evidence="4 5">
    <name type="scientific">Desulfofustis limnaeus</name>
    <dbReference type="NCBI Taxonomy" id="2740163"/>
    <lineage>
        <taxon>Bacteria</taxon>
        <taxon>Pseudomonadati</taxon>
        <taxon>Thermodesulfobacteriota</taxon>
        <taxon>Desulfobulbia</taxon>
        <taxon>Desulfobulbales</taxon>
        <taxon>Desulfocapsaceae</taxon>
        <taxon>Desulfofustis</taxon>
    </lineage>
</organism>
<evidence type="ECO:0008006" key="6">
    <source>
        <dbReference type="Google" id="ProtNLM"/>
    </source>
</evidence>
<dbReference type="Gene3D" id="1.25.40.10">
    <property type="entry name" value="Tetratricopeptide repeat domain"/>
    <property type="match status" value="2"/>
</dbReference>
<dbReference type="InterPro" id="IPR019734">
    <property type="entry name" value="TPR_rpt"/>
</dbReference>
<dbReference type="SUPFAM" id="SSF48452">
    <property type="entry name" value="TPR-like"/>
    <property type="match status" value="1"/>
</dbReference>
<name>A0ABM7W968_9BACT</name>
<dbReference type="SMART" id="SM00028">
    <property type="entry name" value="TPR"/>
    <property type="match status" value="5"/>
</dbReference>
<keyword evidence="5" id="KW-1185">Reference proteome</keyword>
<protein>
    <recommendedName>
        <fullName evidence="6">Tetratricopeptide repeat protein</fullName>
    </recommendedName>
</protein>
<accession>A0ABM7W968</accession>